<keyword evidence="5" id="KW-0762">Sugar transport</keyword>
<evidence type="ECO:0000313" key="12">
    <source>
        <dbReference type="EMBL" id="SJM33528.1"/>
    </source>
</evidence>
<dbReference type="EMBL" id="FUIG01000043">
    <property type="protein sequence ID" value="SJM33528.1"/>
    <property type="molecule type" value="Genomic_DNA"/>
</dbReference>
<name>A0A2P9AQT6_9HYPH</name>
<comment type="subcellular location">
    <subcellularLocation>
        <location evidence="1">Cell membrane</location>
        <topology evidence="1">Multi-pass membrane protein</topology>
    </subcellularLocation>
</comment>
<feature type="transmembrane region" description="Helical" evidence="11">
    <location>
        <begin position="159"/>
        <end position="178"/>
    </location>
</feature>
<evidence type="ECO:0000256" key="7">
    <source>
        <dbReference type="ARBA" id="ARBA00022989"/>
    </source>
</evidence>
<evidence type="ECO:0000256" key="11">
    <source>
        <dbReference type="SAM" id="Phobius"/>
    </source>
</evidence>
<accession>A0A2P9AQT6</accession>
<feature type="transmembrane region" description="Helical" evidence="11">
    <location>
        <begin position="243"/>
        <end position="264"/>
    </location>
</feature>
<evidence type="ECO:0000256" key="4">
    <source>
        <dbReference type="ARBA" id="ARBA00022519"/>
    </source>
</evidence>
<feature type="transmembrane region" description="Helical" evidence="11">
    <location>
        <begin position="128"/>
        <end position="147"/>
    </location>
</feature>
<evidence type="ECO:0000256" key="5">
    <source>
        <dbReference type="ARBA" id="ARBA00022597"/>
    </source>
</evidence>
<keyword evidence="3" id="KW-1003">Cell membrane</keyword>
<keyword evidence="4" id="KW-0997">Cell inner membrane</keyword>
<feature type="transmembrane region" description="Helical" evidence="11">
    <location>
        <begin position="198"/>
        <end position="222"/>
    </location>
</feature>
<dbReference type="GO" id="GO:0022857">
    <property type="term" value="F:transmembrane transporter activity"/>
    <property type="evidence" value="ECO:0007669"/>
    <property type="project" value="InterPro"/>
</dbReference>
<feature type="transmembrane region" description="Helical" evidence="11">
    <location>
        <begin position="411"/>
        <end position="435"/>
    </location>
</feature>
<keyword evidence="7 11" id="KW-1133">Transmembrane helix</keyword>
<evidence type="ECO:0000256" key="10">
    <source>
        <dbReference type="ARBA" id="ARBA00035686"/>
    </source>
</evidence>
<reference evidence="13" key="1">
    <citation type="submission" date="2016-12" db="EMBL/GenBank/DDBJ databases">
        <authorList>
            <person name="Brunel B."/>
        </authorList>
    </citation>
    <scope>NUCLEOTIDE SEQUENCE [LARGE SCALE GENOMIC DNA]</scope>
</reference>
<dbReference type="InterPro" id="IPR001851">
    <property type="entry name" value="ABC_transp_permease"/>
</dbReference>
<evidence type="ECO:0000313" key="13">
    <source>
        <dbReference type="Proteomes" id="UP000245698"/>
    </source>
</evidence>
<gene>
    <name evidence="12" type="primary">xylH</name>
    <name evidence="12" type="ORF">BQ8482_350172</name>
</gene>
<evidence type="ECO:0000256" key="1">
    <source>
        <dbReference type="ARBA" id="ARBA00004651"/>
    </source>
</evidence>
<dbReference type="PANTHER" id="PTHR32196:SF32">
    <property type="entry name" value="XYLOSE TRANSPORT SYSTEM PERMEASE PROTEIN XYLH"/>
    <property type="match status" value="1"/>
</dbReference>
<keyword evidence="6 11" id="KW-0812">Transmembrane</keyword>
<feature type="transmembrane region" description="Helical" evidence="11">
    <location>
        <begin position="68"/>
        <end position="90"/>
    </location>
</feature>
<feature type="transmembrane region" description="Helical" evidence="11">
    <location>
        <begin position="284"/>
        <end position="308"/>
    </location>
</feature>
<evidence type="ECO:0000256" key="8">
    <source>
        <dbReference type="ARBA" id="ARBA00023136"/>
    </source>
</evidence>
<dbReference type="RefSeq" id="WP_123150230.1">
    <property type="nucleotide sequence ID" value="NZ_FUIG01000043.1"/>
</dbReference>
<evidence type="ECO:0000256" key="3">
    <source>
        <dbReference type="ARBA" id="ARBA00022475"/>
    </source>
</evidence>
<evidence type="ECO:0000256" key="9">
    <source>
        <dbReference type="ARBA" id="ARBA00035611"/>
    </source>
</evidence>
<dbReference type="Proteomes" id="UP000245698">
    <property type="component" value="Unassembled WGS sequence"/>
</dbReference>
<feature type="transmembrane region" description="Helical" evidence="11">
    <location>
        <begin position="342"/>
        <end position="363"/>
    </location>
</feature>
<feature type="transmembrane region" description="Helical" evidence="11">
    <location>
        <begin position="375"/>
        <end position="404"/>
    </location>
</feature>
<keyword evidence="13" id="KW-1185">Reference proteome</keyword>
<keyword evidence="8 11" id="KW-0472">Membrane</keyword>
<dbReference type="CDD" id="cd06579">
    <property type="entry name" value="TM_PBP1_transp_AraH_like"/>
    <property type="match status" value="1"/>
</dbReference>
<evidence type="ECO:0000256" key="6">
    <source>
        <dbReference type="ARBA" id="ARBA00022692"/>
    </source>
</evidence>
<dbReference type="AlphaFoldDB" id="A0A2P9AQT6"/>
<dbReference type="GO" id="GO:0005886">
    <property type="term" value="C:plasma membrane"/>
    <property type="evidence" value="ECO:0007669"/>
    <property type="project" value="UniProtKB-SubCell"/>
</dbReference>
<protein>
    <recommendedName>
        <fullName evidence="10">Xylose transport system permease protein XylH</fullName>
    </recommendedName>
</protein>
<keyword evidence="2" id="KW-0813">Transport</keyword>
<sequence>MADTTSNTPAADTAADRARESELSPIGRFLKATELDIRMLGMVGALLVIWVGIHILSGGLFLTPRNLWNLSVQTSSVAIMATGMVLVIVMRNIDLSVGSVEGVIGMVMGVAQAEFLIRVMGFQLGNPWIWIIALAAGVVLGLMIGALQGFIIAYLEVPAFIVTLGGLLIWRGMAWLMTSGRTVAPLDATFQLMGGGPRGSIGATASWIVGILACVAVALMLLNGRSQRKRFKFPLRPVWAESLLGVVACAAILGAVWIANSYPWPIGIVRQYAQRTGITVPEGGLFIAHGIAIPVLIAVAVGIVMTFITRRTRFGRYVFAIGGNPEAAELAGINTRWVTMKAFMIMGVLAAISAAIASARLNASTNALGTLDELLVIAAAVIGGTSLAGGSGTVLGAMLGALLMQSLQSGMVLLGIDSPLQSVVVGAVLVVAVWLDTVYRKRV</sequence>
<comment type="function">
    <text evidence="9">Part of the binding-protein-dependent transport system for D-xylose. Probably responsible for the translocation of the substrate across the membrane.</text>
</comment>
<dbReference type="Pfam" id="PF02653">
    <property type="entry name" value="BPD_transp_2"/>
    <property type="match status" value="1"/>
</dbReference>
<dbReference type="PANTHER" id="PTHR32196">
    <property type="entry name" value="ABC TRANSPORTER PERMEASE PROTEIN YPHD-RELATED-RELATED"/>
    <property type="match status" value="1"/>
</dbReference>
<feature type="transmembrane region" description="Helical" evidence="11">
    <location>
        <begin position="102"/>
        <end position="122"/>
    </location>
</feature>
<proteinExistence type="predicted"/>
<organism evidence="12 13">
    <name type="scientific">Mesorhizobium delmotii</name>
    <dbReference type="NCBI Taxonomy" id="1631247"/>
    <lineage>
        <taxon>Bacteria</taxon>
        <taxon>Pseudomonadati</taxon>
        <taxon>Pseudomonadota</taxon>
        <taxon>Alphaproteobacteria</taxon>
        <taxon>Hyphomicrobiales</taxon>
        <taxon>Phyllobacteriaceae</taxon>
        <taxon>Mesorhizobium</taxon>
    </lineage>
</organism>
<evidence type="ECO:0000256" key="2">
    <source>
        <dbReference type="ARBA" id="ARBA00022448"/>
    </source>
</evidence>
<feature type="transmembrane region" description="Helical" evidence="11">
    <location>
        <begin position="39"/>
        <end position="62"/>
    </location>
</feature>